<evidence type="ECO:0000313" key="1">
    <source>
        <dbReference type="EMBL" id="TEB06258.1"/>
    </source>
</evidence>
<protein>
    <submittedName>
        <fullName evidence="1">Uncharacterized protein</fullName>
    </submittedName>
</protein>
<gene>
    <name evidence="1" type="ORF">FA13DRAFT_1579631</name>
    <name evidence="2" type="ORF">FA13DRAFT_1598680</name>
</gene>
<feature type="non-terminal residue" evidence="1">
    <location>
        <position position="84"/>
    </location>
</feature>
<dbReference type="Proteomes" id="UP000298030">
    <property type="component" value="Unassembled WGS sequence"/>
</dbReference>
<dbReference type="EMBL" id="QPFP01000589">
    <property type="protein sequence ID" value="TEB06258.1"/>
    <property type="molecule type" value="Genomic_DNA"/>
</dbReference>
<sequence length="84" mass="10126">DLEPSDEWKQRLKGKIEQERLAMEADANRQLEEDIRSVPHQRDTILREHTKALQNIRVLAEDKYRTQLEQERQDRKWAAQISMD</sequence>
<dbReference type="OrthoDB" id="2723779at2759"/>
<reference evidence="1 3" key="1">
    <citation type="journal article" date="2019" name="Nat. Ecol. Evol.">
        <title>Megaphylogeny resolves global patterns of mushroom evolution.</title>
        <authorList>
            <person name="Varga T."/>
            <person name="Krizsan K."/>
            <person name="Foldi C."/>
            <person name="Dima B."/>
            <person name="Sanchez-Garcia M."/>
            <person name="Sanchez-Ramirez S."/>
            <person name="Szollosi G.J."/>
            <person name="Szarkandi J.G."/>
            <person name="Papp V."/>
            <person name="Albert L."/>
            <person name="Andreopoulos W."/>
            <person name="Angelini C."/>
            <person name="Antonin V."/>
            <person name="Barry K.W."/>
            <person name="Bougher N.L."/>
            <person name="Buchanan P."/>
            <person name="Buyck B."/>
            <person name="Bense V."/>
            <person name="Catcheside P."/>
            <person name="Chovatia M."/>
            <person name="Cooper J."/>
            <person name="Damon W."/>
            <person name="Desjardin D."/>
            <person name="Finy P."/>
            <person name="Geml J."/>
            <person name="Haridas S."/>
            <person name="Hughes K."/>
            <person name="Justo A."/>
            <person name="Karasinski D."/>
            <person name="Kautmanova I."/>
            <person name="Kiss B."/>
            <person name="Kocsube S."/>
            <person name="Kotiranta H."/>
            <person name="LaButti K.M."/>
            <person name="Lechner B.E."/>
            <person name="Liimatainen K."/>
            <person name="Lipzen A."/>
            <person name="Lukacs Z."/>
            <person name="Mihaltcheva S."/>
            <person name="Morgado L.N."/>
            <person name="Niskanen T."/>
            <person name="Noordeloos M.E."/>
            <person name="Ohm R.A."/>
            <person name="Ortiz-Santana B."/>
            <person name="Ovrebo C."/>
            <person name="Racz N."/>
            <person name="Riley R."/>
            <person name="Savchenko A."/>
            <person name="Shiryaev A."/>
            <person name="Soop K."/>
            <person name="Spirin V."/>
            <person name="Szebenyi C."/>
            <person name="Tomsovsky M."/>
            <person name="Tulloss R.E."/>
            <person name="Uehling J."/>
            <person name="Grigoriev I.V."/>
            <person name="Vagvolgyi C."/>
            <person name="Papp T."/>
            <person name="Martin F.M."/>
            <person name="Miettinen O."/>
            <person name="Hibbett D.S."/>
            <person name="Nagy L.G."/>
        </authorList>
    </citation>
    <scope>NUCLEOTIDE SEQUENCE [LARGE SCALE GENOMIC DNA]</scope>
    <source>
        <strain evidence="1 3">FP101781</strain>
    </source>
</reference>
<evidence type="ECO:0000313" key="3">
    <source>
        <dbReference type="Proteomes" id="UP000298030"/>
    </source>
</evidence>
<proteinExistence type="predicted"/>
<keyword evidence="3" id="KW-1185">Reference proteome</keyword>
<name>A0A4Y7RB81_COPMI</name>
<feature type="non-terminal residue" evidence="1">
    <location>
        <position position="1"/>
    </location>
</feature>
<comment type="caution">
    <text evidence="1">The sequence shown here is derived from an EMBL/GenBank/DDBJ whole genome shotgun (WGS) entry which is preliminary data.</text>
</comment>
<organism evidence="1 3">
    <name type="scientific">Coprinellus micaceus</name>
    <name type="common">Glistening ink-cap mushroom</name>
    <name type="synonym">Coprinus micaceus</name>
    <dbReference type="NCBI Taxonomy" id="71717"/>
    <lineage>
        <taxon>Eukaryota</taxon>
        <taxon>Fungi</taxon>
        <taxon>Dikarya</taxon>
        <taxon>Basidiomycota</taxon>
        <taxon>Agaricomycotina</taxon>
        <taxon>Agaricomycetes</taxon>
        <taxon>Agaricomycetidae</taxon>
        <taxon>Agaricales</taxon>
        <taxon>Agaricineae</taxon>
        <taxon>Psathyrellaceae</taxon>
        <taxon>Coprinellus</taxon>
    </lineage>
</organism>
<dbReference type="AlphaFoldDB" id="A0A4Y7RB81"/>
<dbReference type="EMBL" id="QPFP01000017">
    <property type="protein sequence ID" value="TEB31823.1"/>
    <property type="molecule type" value="Genomic_DNA"/>
</dbReference>
<dbReference type="STRING" id="71717.A0A4Y7RB81"/>
<evidence type="ECO:0000313" key="2">
    <source>
        <dbReference type="EMBL" id="TEB31823.1"/>
    </source>
</evidence>
<accession>A0A4Y7RB81</accession>